<proteinExistence type="predicted"/>
<sequence length="115" mass="13435">MMMLLSKYLPDKFCFFYSATIPPQGITSMPGCFHVFVTFHRIFLYINHQFEPCCRVKLRHKSQRNIKGNTGRVTGTTKGNDGHENRKSNGRIRQRTMRKKELMLEEICRSHGTPV</sequence>
<reference evidence="2 3" key="1">
    <citation type="submission" date="2021-07" db="EMBL/GenBank/DDBJ databases">
        <authorList>
            <person name="Palmer J.M."/>
        </authorList>
    </citation>
    <scope>NUCLEOTIDE SEQUENCE [LARGE SCALE GENOMIC DNA]</scope>
    <source>
        <strain evidence="2 3">AT_MEX2019</strain>
        <tissue evidence="2">Muscle</tissue>
    </source>
</reference>
<accession>A0ABU7AE11</accession>
<gene>
    <name evidence="2" type="ORF">ATANTOWER_007196</name>
</gene>
<evidence type="ECO:0000256" key="1">
    <source>
        <dbReference type="SAM" id="MobiDB-lite"/>
    </source>
</evidence>
<feature type="compositionally biased region" description="Polar residues" evidence="1">
    <location>
        <begin position="65"/>
        <end position="79"/>
    </location>
</feature>
<evidence type="ECO:0000313" key="2">
    <source>
        <dbReference type="EMBL" id="MED6236299.1"/>
    </source>
</evidence>
<name>A0ABU7AE11_9TELE</name>
<evidence type="ECO:0000313" key="3">
    <source>
        <dbReference type="Proteomes" id="UP001345963"/>
    </source>
</evidence>
<dbReference type="Proteomes" id="UP001345963">
    <property type="component" value="Unassembled WGS sequence"/>
</dbReference>
<feature type="region of interest" description="Disordered" evidence="1">
    <location>
        <begin position="65"/>
        <end position="96"/>
    </location>
</feature>
<keyword evidence="3" id="KW-1185">Reference proteome</keyword>
<organism evidence="2 3">
    <name type="scientific">Ataeniobius toweri</name>
    <dbReference type="NCBI Taxonomy" id="208326"/>
    <lineage>
        <taxon>Eukaryota</taxon>
        <taxon>Metazoa</taxon>
        <taxon>Chordata</taxon>
        <taxon>Craniata</taxon>
        <taxon>Vertebrata</taxon>
        <taxon>Euteleostomi</taxon>
        <taxon>Actinopterygii</taxon>
        <taxon>Neopterygii</taxon>
        <taxon>Teleostei</taxon>
        <taxon>Neoteleostei</taxon>
        <taxon>Acanthomorphata</taxon>
        <taxon>Ovalentaria</taxon>
        <taxon>Atherinomorphae</taxon>
        <taxon>Cyprinodontiformes</taxon>
        <taxon>Goodeidae</taxon>
        <taxon>Ataeniobius</taxon>
    </lineage>
</organism>
<protein>
    <submittedName>
        <fullName evidence="2">Uncharacterized protein</fullName>
    </submittedName>
</protein>
<comment type="caution">
    <text evidence="2">The sequence shown here is derived from an EMBL/GenBank/DDBJ whole genome shotgun (WGS) entry which is preliminary data.</text>
</comment>
<dbReference type="EMBL" id="JAHUTI010011664">
    <property type="protein sequence ID" value="MED6236299.1"/>
    <property type="molecule type" value="Genomic_DNA"/>
</dbReference>